<evidence type="ECO:0000313" key="2">
    <source>
        <dbReference type="Proteomes" id="UP000469325"/>
    </source>
</evidence>
<accession>A0A6N7XCL0</accession>
<dbReference type="RefSeq" id="WP_154435716.1">
    <property type="nucleotide sequence ID" value="NZ_VUNC01000006.1"/>
</dbReference>
<dbReference type="Proteomes" id="UP000469325">
    <property type="component" value="Unassembled WGS sequence"/>
</dbReference>
<organism evidence="1 2">
    <name type="scientific">Olsenella porci</name>
    <dbReference type="NCBI Taxonomy" id="2652279"/>
    <lineage>
        <taxon>Bacteria</taxon>
        <taxon>Bacillati</taxon>
        <taxon>Actinomycetota</taxon>
        <taxon>Coriobacteriia</taxon>
        <taxon>Coriobacteriales</taxon>
        <taxon>Atopobiaceae</taxon>
        <taxon>Olsenella</taxon>
    </lineage>
</organism>
<name>A0A6N7XCL0_9ACTN</name>
<protein>
    <submittedName>
        <fullName evidence="1">DUF956 family protein</fullName>
    </submittedName>
</protein>
<dbReference type="InterPro" id="IPR010360">
    <property type="entry name" value="DUF956"/>
</dbReference>
<dbReference type="AlphaFoldDB" id="A0A6N7XCL0"/>
<reference evidence="1 2" key="1">
    <citation type="submission" date="2019-08" db="EMBL/GenBank/DDBJ databases">
        <title>In-depth cultivation of the pig gut microbiome towards novel bacterial diversity and tailored functional studies.</title>
        <authorList>
            <person name="Wylensek D."/>
            <person name="Hitch T.C.A."/>
            <person name="Clavel T."/>
        </authorList>
    </citation>
    <scope>NUCLEOTIDE SEQUENCE [LARGE SCALE GENOMIC DNA]</scope>
    <source>
        <strain evidence="1 2">CA-Schmier-601-WT-1</strain>
    </source>
</reference>
<evidence type="ECO:0000313" key="1">
    <source>
        <dbReference type="EMBL" id="MST73077.1"/>
    </source>
</evidence>
<comment type="caution">
    <text evidence="1">The sequence shown here is derived from an EMBL/GenBank/DDBJ whole genome shotgun (WGS) entry which is preliminary data.</text>
</comment>
<proteinExistence type="predicted"/>
<keyword evidence="2" id="KW-1185">Reference proteome</keyword>
<dbReference type="EMBL" id="VUNC01000006">
    <property type="protein sequence ID" value="MST73077.1"/>
    <property type="molecule type" value="Genomic_DNA"/>
</dbReference>
<sequence>MVQSMNHVVDLTIKATSLMGLTSVGNMMVGDCALEYYNESNPNDFIQIPWGEIDHIAAEVLFNRRIARFAVFTKRNGTYKFSTRDNIKTLRAVREHFPEEKMLRSPNAIEVMKRGILSIPKAVSGHRAHGGGE</sequence>
<gene>
    <name evidence="1" type="ORF">FYJ68_08135</name>
</gene>
<dbReference type="Pfam" id="PF06115">
    <property type="entry name" value="DUF956"/>
    <property type="match status" value="1"/>
</dbReference>